<evidence type="ECO:0000313" key="6">
    <source>
        <dbReference type="Proteomes" id="UP000583639"/>
    </source>
</evidence>
<sequence>MHKFKVQLYITFFLLLLLVACNHNSRQIKYIIEQAKSCMDEYPDSALLLLQDIAFPQILRGKERADYALLYTQACDKNYMTPVNDSLIRIAVDYYGASKSMDASLSYFYLGCVNWNKGSNVEAIYAFLKSLDVFPSHSENRLFMQIHIYLGECYNWEGLYQDAKEHYFLAYQEALHRNDTLCIIRCVD</sequence>
<dbReference type="Proteomes" id="UP000583639">
    <property type="component" value="Unassembled WGS sequence"/>
</dbReference>
<dbReference type="EMBL" id="QRMN01000023">
    <property type="protein sequence ID" value="RHJ76364.1"/>
    <property type="molecule type" value="Genomic_DNA"/>
</dbReference>
<dbReference type="Proteomes" id="UP000283958">
    <property type="component" value="Unassembled WGS sequence"/>
</dbReference>
<evidence type="ECO:0000313" key="4">
    <source>
        <dbReference type="Proteomes" id="UP000283429"/>
    </source>
</evidence>
<evidence type="ECO:0000313" key="5">
    <source>
        <dbReference type="Proteomes" id="UP000283958"/>
    </source>
</evidence>
<dbReference type="InterPro" id="IPR011990">
    <property type="entry name" value="TPR-like_helical_dom_sf"/>
</dbReference>
<proteinExistence type="predicted"/>
<evidence type="ECO:0000313" key="1">
    <source>
        <dbReference type="EMBL" id="NMW40444.1"/>
    </source>
</evidence>
<name>A0A414HAV5_PHOVU</name>
<accession>A0A414HAV5</accession>
<evidence type="ECO:0000313" key="3">
    <source>
        <dbReference type="EMBL" id="RHJ76364.1"/>
    </source>
</evidence>
<dbReference type="EMBL" id="JABDSI010000112">
    <property type="protein sequence ID" value="NMW40444.1"/>
    <property type="molecule type" value="Genomic_DNA"/>
</dbReference>
<dbReference type="EMBL" id="QSJM01000020">
    <property type="protein sequence ID" value="RHD81214.1"/>
    <property type="molecule type" value="Genomic_DNA"/>
</dbReference>
<gene>
    <name evidence="3" type="ORF">DW105_11035</name>
    <name evidence="2" type="ORF">DW783_08345</name>
    <name evidence="1" type="ORF">HKQ55_09895</name>
</gene>
<reference evidence="1 6" key="2">
    <citation type="submission" date="2020-04" db="EMBL/GenBank/DDBJ databases">
        <title>A novel gut-associated lysogenic phage, Bacteroides phage BV01, alters the host transcriptome and bile acid metabolism in Bacteroides vulgatus.</title>
        <authorList>
            <person name="Campbell D.E."/>
            <person name="Ly L."/>
            <person name="Ridlon J.M."/>
            <person name="Hsiao A."/>
            <person name="Degnan P.H."/>
        </authorList>
    </citation>
    <scope>NUCLEOTIDE SEQUENCE [LARGE SCALE GENOMIC DNA]</scope>
    <source>
        <strain evidence="1 6">VPI-BV8526</strain>
    </source>
</reference>
<dbReference type="SUPFAM" id="SSF48452">
    <property type="entry name" value="TPR-like"/>
    <property type="match status" value="1"/>
</dbReference>
<evidence type="ECO:0008006" key="7">
    <source>
        <dbReference type="Google" id="ProtNLM"/>
    </source>
</evidence>
<reference evidence="4 5" key="1">
    <citation type="submission" date="2018-08" db="EMBL/GenBank/DDBJ databases">
        <title>A genome reference for cultivated species of the human gut microbiota.</title>
        <authorList>
            <person name="Zou Y."/>
            <person name="Xue W."/>
            <person name="Luo G."/>
        </authorList>
    </citation>
    <scope>NUCLEOTIDE SEQUENCE [LARGE SCALE GENOMIC DNA]</scope>
    <source>
        <strain evidence="3 5">AM09-18</strain>
        <strain evidence="2 4">AM30-40</strain>
    </source>
</reference>
<dbReference type="PROSITE" id="PS51257">
    <property type="entry name" value="PROKAR_LIPOPROTEIN"/>
    <property type="match status" value="1"/>
</dbReference>
<organism evidence="2 4">
    <name type="scientific">Phocaeicola vulgatus</name>
    <name type="common">Bacteroides vulgatus</name>
    <dbReference type="NCBI Taxonomy" id="821"/>
    <lineage>
        <taxon>Bacteria</taxon>
        <taxon>Pseudomonadati</taxon>
        <taxon>Bacteroidota</taxon>
        <taxon>Bacteroidia</taxon>
        <taxon>Bacteroidales</taxon>
        <taxon>Bacteroidaceae</taxon>
        <taxon>Phocaeicola</taxon>
    </lineage>
</organism>
<dbReference type="RefSeq" id="WP_147392925.1">
    <property type="nucleotide sequence ID" value="NZ_CP181425.1"/>
</dbReference>
<dbReference type="Proteomes" id="UP000283429">
    <property type="component" value="Unassembled WGS sequence"/>
</dbReference>
<evidence type="ECO:0000313" key="2">
    <source>
        <dbReference type="EMBL" id="RHD81214.1"/>
    </source>
</evidence>
<comment type="caution">
    <text evidence="2">The sequence shown here is derived from an EMBL/GenBank/DDBJ whole genome shotgun (WGS) entry which is preliminary data.</text>
</comment>
<dbReference type="Gene3D" id="1.25.40.10">
    <property type="entry name" value="Tetratricopeptide repeat domain"/>
    <property type="match status" value="1"/>
</dbReference>
<dbReference type="AlphaFoldDB" id="A0A414HAV5"/>
<protein>
    <recommendedName>
        <fullName evidence="7">Tetratricopeptide repeat protein</fullName>
    </recommendedName>
</protein>